<gene>
    <name evidence="2" type="ORF">HYS17_03165</name>
</gene>
<dbReference type="EMBL" id="CP066681">
    <property type="protein sequence ID" value="QQG36789.1"/>
    <property type="molecule type" value="Genomic_DNA"/>
</dbReference>
<dbReference type="Pfam" id="PF00535">
    <property type="entry name" value="Glycos_transf_2"/>
    <property type="match status" value="1"/>
</dbReference>
<dbReference type="CDD" id="cd06433">
    <property type="entry name" value="GT_2_WfgS_like"/>
    <property type="match status" value="1"/>
</dbReference>
<protein>
    <submittedName>
        <fullName evidence="2">Glycosyltransferase</fullName>
    </submittedName>
</protein>
<dbReference type="PANTHER" id="PTHR22916:SF67">
    <property type="entry name" value="COLANIC ACID BIOSYNTHESIS GLYCOSYL TRANSFERASE WCAE-RELATED"/>
    <property type="match status" value="1"/>
</dbReference>
<name>A0A7T5R3J7_9BACT</name>
<reference evidence="2 3" key="1">
    <citation type="submission" date="2020-07" db="EMBL/GenBank/DDBJ databases">
        <title>Huge and variable diversity of episymbiotic CPR bacteria and DPANN archaea in groundwater ecosystems.</title>
        <authorList>
            <person name="He C.Y."/>
            <person name="Keren R."/>
            <person name="Whittaker M."/>
            <person name="Farag I.F."/>
            <person name="Doudna J."/>
            <person name="Cate J.H.D."/>
            <person name="Banfield J.F."/>
        </authorList>
    </citation>
    <scope>NUCLEOTIDE SEQUENCE [LARGE SCALE GENOMIC DNA]</scope>
    <source>
        <strain evidence="2">NC_groundwater_70_Ag_B-0.1um_54_66</strain>
    </source>
</reference>
<dbReference type="GO" id="GO:0016758">
    <property type="term" value="F:hexosyltransferase activity"/>
    <property type="evidence" value="ECO:0007669"/>
    <property type="project" value="UniProtKB-ARBA"/>
</dbReference>
<feature type="domain" description="Glycosyltransferase 2-like" evidence="1">
    <location>
        <begin position="7"/>
        <end position="155"/>
    </location>
</feature>
<dbReference type="InterPro" id="IPR001173">
    <property type="entry name" value="Glyco_trans_2-like"/>
</dbReference>
<dbReference type="SUPFAM" id="SSF53448">
    <property type="entry name" value="Nucleotide-diphospho-sugar transferases"/>
    <property type="match status" value="1"/>
</dbReference>
<dbReference type="PANTHER" id="PTHR22916">
    <property type="entry name" value="GLYCOSYLTRANSFERASE"/>
    <property type="match status" value="1"/>
</dbReference>
<accession>A0A7T5R3J7</accession>
<evidence type="ECO:0000313" key="2">
    <source>
        <dbReference type="EMBL" id="QQG36789.1"/>
    </source>
</evidence>
<proteinExistence type="predicted"/>
<organism evidence="2 3">
    <name type="scientific">Micavibrio aeruginosavorus</name>
    <dbReference type="NCBI Taxonomy" id="349221"/>
    <lineage>
        <taxon>Bacteria</taxon>
        <taxon>Pseudomonadati</taxon>
        <taxon>Bdellovibrionota</taxon>
        <taxon>Bdellovibrionia</taxon>
        <taxon>Bdellovibrionales</taxon>
        <taxon>Pseudobdellovibrionaceae</taxon>
        <taxon>Micavibrio</taxon>
    </lineage>
</organism>
<evidence type="ECO:0000259" key="1">
    <source>
        <dbReference type="Pfam" id="PF00535"/>
    </source>
</evidence>
<evidence type="ECO:0000313" key="3">
    <source>
        <dbReference type="Proteomes" id="UP000595362"/>
    </source>
</evidence>
<dbReference type="Gene3D" id="3.90.550.10">
    <property type="entry name" value="Spore Coat Polysaccharide Biosynthesis Protein SpsA, Chain A"/>
    <property type="match status" value="1"/>
</dbReference>
<dbReference type="Proteomes" id="UP000595362">
    <property type="component" value="Chromosome"/>
</dbReference>
<keyword evidence="2" id="KW-0808">Transferase</keyword>
<dbReference type="AlphaFoldDB" id="A0A7T5R3J7"/>
<sequence>MTDPVFSVITVSRNHLSGLKATASALSHENQTLFEWIVIDGASDDGTQDYLQTTNARWISESDHGIYDAMNKGLERAAGEYVLFLNAGDTLALPRTLDTLAEYLKARPVNPDLIYGDAFEDTGSGRVIKPAHSHKTLHQGLFTHHQAILYRRALIDGLLYDRAYSIAADYKFTAQFIMRCQDIMYWPRPLCLFEPGGLSQRQAFKGRMQQSLIRRELHMTLPMEEIFILLRQTLTLALRRYCPALYWRLRATSA</sequence>
<dbReference type="InterPro" id="IPR029044">
    <property type="entry name" value="Nucleotide-diphossugar_trans"/>
</dbReference>